<comment type="caution">
    <text evidence="8">The sequence shown here is derived from an EMBL/GenBank/DDBJ whole genome shotgun (WGS) entry which is preliminary data.</text>
</comment>
<evidence type="ECO:0000256" key="3">
    <source>
        <dbReference type="ARBA" id="ARBA00023004"/>
    </source>
</evidence>
<dbReference type="Gene3D" id="2.102.10.10">
    <property type="entry name" value="Rieske [2Fe-2S] iron-sulphur domain"/>
    <property type="match status" value="1"/>
</dbReference>
<dbReference type="CDD" id="cd03528">
    <property type="entry name" value="Rieske_RO_ferredoxin"/>
    <property type="match status" value="1"/>
</dbReference>
<dbReference type="PANTHER" id="PTHR21496">
    <property type="entry name" value="FERREDOXIN-RELATED"/>
    <property type="match status" value="1"/>
</dbReference>
<dbReference type="SUPFAM" id="SSF50022">
    <property type="entry name" value="ISP domain"/>
    <property type="match status" value="1"/>
</dbReference>
<name>A0A8J2YPR9_9PROT</name>
<dbReference type="Proteomes" id="UP000646365">
    <property type="component" value="Unassembled WGS sequence"/>
</dbReference>
<evidence type="ECO:0000256" key="2">
    <source>
        <dbReference type="ARBA" id="ARBA00022723"/>
    </source>
</evidence>
<keyword evidence="3" id="KW-0408">Iron</keyword>
<keyword evidence="2" id="KW-0479">Metal-binding</keyword>
<reference evidence="8" key="1">
    <citation type="journal article" date="2014" name="Int. J. Syst. Evol. Microbiol.">
        <title>Complete genome sequence of Corynebacterium casei LMG S-19264T (=DSM 44701T), isolated from a smear-ripened cheese.</title>
        <authorList>
            <consortium name="US DOE Joint Genome Institute (JGI-PGF)"/>
            <person name="Walter F."/>
            <person name="Albersmeier A."/>
            <person name="Kalinowski J."/>
            <person name="Ruckert C."/>
        </authorList>
    </citation>
    <scope>NUCLEOTIDE SEQUENCE</scope>
    <source>
        <strain evidence="8">CGMCC 1.15725</strain>
    </source>
</reference>
<protein>
    <submittedName>
        <fullName evidence="8">Ferredoxin</fullName>
    </submittedName>
</protein>
<evidence type="ECO:0000256" key="6">
    <source>
        <dbReference type="ARBA" id="ARBA00038001"/>
    </source>
</evidence>
<proteinExistence type="inferred from homology"/>
<dbReference type="Pfam" id="PF00355">
    <property type="entry name" value="Rieske"/>
    <property type="match status" value="1"/>
</dbReference>
<reference evidence="8" key="2">
    <citation type="submission" date="2020-09" db="EMBL/GenBank/DDBJ databases">
        <authorList>
            <person name="Sun Q."/>
            <person name="Zhou Y."/>
        </authorList>
    </citation>
    <scope>NUCLEOTIDE SEQUENCE</scope>
    <source>
        <strain evidence="8">CGMCC 1.15725</strain>
    </source>
</reference>
<dbReference type="GO" id="GO:0046872">
    <property type="term" value="F:metal ion binding"/>
    <property type="evidence" value="ECO:0007669"/>
    <property type="project" value="UniProtKB-KW"/>
</dbReference>
<evidence type="ECO:0000256" key="4">
    <source>
        <dbReference type="ARBA" id="ARBA00023014"/>
    </source>
</evidence>
<dbReference type="RefSeq" id="WP_229743453.1">
    <property type="nucleotide sequence ID" value="NZ_BMJQ01000001.1"/>
</dbReference>
<feature type="domain" description="Rieske" evidence="7">
    <location>
        <begin position="6"/>
        <end position="101"/>
    </location>
</feature>
<dbReference type="PROSITE" id="PS51296">
    <property type="entry name" value="RIESKE"/>
    <property type="match status" value="1"/>
</dbReference>
<keyword evidence="4" id="KW-0411">Iron-sulfur</keyword>
<dbReference type="GO" id="GO:0051537">
    <property type="term" value="F:2 iron, 2 sulfur cluster binding"/>
    <property type="evidence" value="ECO:0007669"/>
    <property type="project" value="UniProtKB-KW"/>
</dbReference>
<gene>
    <name evidence="8" type="ORF">GCM10011611_06700</name>
</gene>
<evidence type="ECO:0000313" key="9">
    <source>
        <dbReference type="Proteomes" id="UP000646365"/>
    </source>
</evidence>
<evidence type="ECO:0000256" key="5">
    <source>
        <dbReference type="ARBA" id="ARBA00034078"/>
    </source>
</evidence>
<evidence type="ECO:0000256" key="1">
    <source>
        <dbReference type="ARBA" id="ARBA00022714"/>
    </source>
</evidence>
<comment type="cofactor">
    <cofactor evidence="5">
        <name>[2Fe-2S] cluster</name>
        <dbReference type="ChEBI" id="CHEBI:190135"/>
    </cofactor>
</comment>
<organism evidence="8 9">
    <name type="scientific">Aliidongia dinghuensis</name>
    <dbReference type="NCBI Taxonomy" id="1867774"/>
    <lineage>
        <taxon>Bacteria</taxon>
        <taxon>Pseudomonadati</taxon>
        <taxon>Pseudomonadota</taxon>
        <taxon>Alphaproteobacteria</taxon>
        <taxon>Rhodospirillales</taxon>
        <taxon>Dongiaceae</taxon>
        <taxon>Aliidongia</taxon>
    </lineage>
</organism>
<evidence type="ECO:0000313" key="8">
    <source>
        <dbReference type="EMBL" id="GGF03888.1"/>
    </source>
</evidence>
<comment type="similarity">
    <text evidence="6">Belongs to the bacterial ring-hydroxylating dioxygenase ferredoxin component family.</text>
</comment>
<accession>A0A8J2YPR9</accession>
<dbReference type="EMBL" id="BMJQ01000001">
    <property type="protein sequence ID" value="GGF03888.1"/>
    <property type="molecule type" value="Genomic_DNA"/>
</dbReference>
<dbReference type="PANTHER" id="PTHR21496:SF0">
    <property type="entry name" value="RIESKE DOMAIN-CONTAINING PROTEIN"/>
    <property type="match status" value="1"/>
</dbReference>
<keyword evidence="1" id="KW-0001">2Fe-2S</keyword>
<evidence type="ECO:0000259" key="7">
    <source>
        <dbReference type="PROSITE" id="PS51296"/>
    </source>
</evidence>
<dbReference type="InterPro" id="IPR036922">
    <property type="entry name" value="Rieske_2Fe-2S_sf"/>
</dbReference>
<dbReference type="InterPro" id="IPR017941">
    <property type="entry name" value="Rieske_2Fe-2S"/>
</dbReference>
<keyword evidence="9" id="KW-1185">Reference proteome</keyword>
<dbReference type="AlphaFoldDB" id="A0A8J2YPR9"/>
<sequence length="104" mass="11385">MTIRWIKATTTDALAADDMIDVEIEGRHIAIYHVEGAFYATANICTHAFAILTDGFLDDYEIECPIHAGRFDVRSGKALCAPASQDLEVYPLRIEGTDILVGLG</sequence>